<dbReference type="InterPro" id="IPR036028">
    <property type="entry name" value="SH3-like_dom_sf"/>
</dbReference>
<dbReference type="CDD" id="cd12841">
    <property type="entry name" value="TM_EphA1"/>
    <property type="match status" value="1"/>
</dbReference>
<feature type="compositionally biased region" description="Polar residues" evidence="1">
    <location>
        <begin position="324"/>
        <end position="354"/>
    </location>
</feature>
<dbReference type="EMBL" id="ML978715">
    <property type="protein sequence ID" value="KAF2089016.1"/>
    <property type="molecule type" value="Genomic_DNA"/>
</dbReference>
<dbReference type="Gene3D" id="2.30.30.40">
    <property type="entry name" value="SH3 Domains"/>
    <property type="match status" value="1"/>
</dbReference>
<dbReference type="Proteomes" id="UP000799776">
    <property type="component" value="Unassembled WGS sequence"/>
</dbReference>
<evidence type="ECO:0000313" key="4">
    <source>
        <dbReference type="Proteomes" id="UP000799776"/>
    </source>
</evidence>
<dbReference type="SUPFAM" id="SSF50044">
    <property type="entry name" value="SH3-domain"/>
    <property type="match status" value="1"/>
</dbReference>
<evidence type="ECO:0000313" key="3">
    <source>
        <dbReference type="EMBL" id="KAF2089016.1"/>
    </source>
</evidence>
<keyword evidence="4" id="KW-1185">Reference proteome</keyword>
<accession>A0A6A5YC17</accession>
<feature type="region of interest" description="Disordered" evidence="1">
    <location>
        <begin position="283"/>
        <end position="411"/>
    </location>
</feature>
<feature type="compositionally biased region" description="Low complexity" evidence="1">
    <location>
        <begin position="385"/>
        <end position="397"/>
    </location>
</feature>
<dbReference type="OrthoDB" id="2163411at2759"/>
<dbReference type="AlphaFoldDB" id="A0A6A5YC17"/>
<protein>
    <recommendedName>
        <fullName evidence="5">SH3 domain-containing protein</fullName>
    </recommendedName>
</protein>
<name>A0A6A5YC17_9PEZI</name>
<evidence type="ECO:0000256" key="1">
    <source>
        <dbReference type="SAM" id="MobiDB-lite"/>
    </source>
</evidence>
<proteinExistence type="predicted"/>
<sequence length="533" mass="55906">MAQSCVSLAGSSECSAFNSSSISTDSNLTALFPFLSGVSDTASFDDQLRSYISGDFVSERYTNLLGCTNINLSNTTEVYARYTTSVLCNAIVQNSIDACSLTGDATRPLCADTCAEYAESEQSITASPQLCDTNSSDTNSQIRADFTNCALPADSLSESCIEGVQNEPNNCGFSSNLMGLCSYCAASSSNATDSCCVNSDAESRCSNVRLPTSTSVSPLFPSTTATGSSATSAVAPAGHTTGHGLSAGAIAGIVIGSILGAALLLSVIICACVLLRRRRQNKAGGVFNQPSPSRAGTAAPSMTYADRPPSLPPGRVARMAALEETSSSDPYSSPRNGDYTSNSDGAGDSPQSRIGRTAIAGGLGTYPKRDGSLCSSARLGMGEDPAWPASPASPASPNNGEPYSPDVGSGQSEQLPFFKDYYSEDEIHPNDTVATLWAYQPRANDEFELERGDMVKVVGIWDDGWATGVKLTERADEYEAKRKLQRDSGVSSAGERRADVVDGEIKAFPLVCVCLPQHWKKTIDGDPMDPTSP</sequence>
<organism evidence="3 4">
    <name type="scientific">Saccharata proteae CBS 121410</name>
    <dbReference type="NCBI Taxonomy" id="1314787"/>
    <lineage>
        <taxon>Eukaryota</taxon>
        <taxon>Fungi</taxon>
        <taxon>Dikarya</taxon>
        <taxon>Ascomycota</taxon>
        <taxon>Pezizomycotina</taxon>
        <taxon>Dothideomycetes</taxon>
        <taxon>Dothideomycetes incertae sedis</taxon>
        <taxon>Botryosphaeriales</taxon>
        <taxon>Saccharataceae</taxon>
        <taxon>Saccharata</taxon>
    </lineage>
</organism>
<keyword evidence="2" id="KW-0812">Transmembrane</keyword>
<keyword evidence="2" id="KW-1133">Transmembrane helix</keyword>
<feature type="transmembrane region" description="Helical" evidence="2">
    <location>
        <begin position="249"/>
        <end position="275"/>
    </location>
</feature>
<evidence type="ECO:0000256" key="2">
    <source>
        <dbReference type="SAM" id="Phobius"/>
    </source>
</evidence>
<gene>
    <name evidence="3" type="ORF">K490DRAFT_38638</name>
</gene>
<evidence type="ECO:0008006" key="5">
    <source>
        <dbReference type="Google" id="ProtNLM"/>
    </source>
</evidence>
<reference evidence="3" key="1">
    <citation type="journal article" date="2020" name="Stud. Mycol.">
        <title>101 Dothideomycetes genomes: a test case for predicting lifestyles and emergence of pathogens.</title>
        <authorList>
            <person name="Haridas S."/>
            <person name="Albert R."/>
            <person name="Binder M."/>
            <person name="Bloem J."/>
            <person name="Labutti K."/>
            <person name="Salamov A."/>
            <person name="Andreopoulos B."/>
            <person name="Baker S."/>
            <person name="Barry K."/>
            <person name="Bills G."/>
            <person name="Bluhm B."/>
            <person name="Cannon C."/>
            <person name="Castanera R."/>
            <person name="Culley D."/>
            <person name="Daum C."/>
            <person name="Ezra D."/>
            <person name="Gonzalez J."/>
            <person name="Henrissat B."/>
            <person name="Kuo A."/>
            <person name="Liang C."/>
            <person name="Lipzen A."/>
            <person name="Lutzoni F."/>
            <person name="Magnuson J."/>
            <person name="Mondo S."/>
            <person name="Nolan M."/>
            <person name="Ohm R."/>
            <person name="Pangilinan J."/>
            <person name="Park H.-J."/>
            <person name="Ramirez L."/>
            <person name="Alfaro M."/>
            <person name="Sun H."/>
            <person name="Tritt A."/>
            <person name="Yoshinaga Y."/>
            <person name="Zwiers L.-H."/>
            <person name="Turgeon B."/>
            <person name="Goodwin S."/>
            <person name="Spatafora J."/>
            <person name="Crous P."/>
            <person name="Grigoriev I."/>
        </authorList>
    </citation>
    <scope>NUCLEOTIDE SEQUENCE</scope>
    <source>
        <strain evidence="3">CBS 121410</strain>
    </source>
</reference>
<keyword evidence="2" id="KW-0472">Membrane</keyword>